<evidence type="ECO:0000256" key="1">
    <source>
        <dbReference type="ARBA" id="ARBA00004370"/>
    </source>
</evidence>
<dbReference type="GO" id="GO:0001817">
    <property type="term" value="P:regulation of cytokine production"/>
    <property type="evidence" value="ECO:0007669"/>
    <property type="project" value="TreeGrafter"/>
</dbReference>
<dbReference type="SUPFAM" id="SSF48726">
    <property type="entry name" value="Immunoglobulin"/>
    <property type="match status" value="2"/>
</dbReference>
<keyword evidence="2 11" id="KW-0812">Transmembrane</keyword>
<dbReference type="Pfam" id="PF22705">
    <property type="entry name" value="C2-set_3"/>
    <property type="match status" value="1"/>
</dbReference>
<keyword evidence="6" id="KW-1015">Disulfide bond</keyword>
<sequence>MNLCSFCFGFLVSFLYSLPGPTGQFQVICPTQTIVALLGDDVILPCHLEPPISASSETVEWTRPGVHPKYVHVHQDGRLLYEIQNPSYSRRTRLFVDELKHGNVSMKIFKVKLSDEGTYRCLIPSVQKEASVQLLVGAVSSPTISLAGLDKSISAVVLECESKGWYPEPEVLWLDGEGNLLSAGPTETVRGPDDLYTVSSRVTVEKRHSNSFTCRVQQNKTNQTRETKIHVPGDYFAVTHCPIVPACISLTAGFIFIFALLRCRQKRKVICNNHMMRTRDEGVAAILMDQKTGLENLRNQIKRLLDKAEREVDEDMKMLQSLKRKKTSDNSKDLLREKTYLLDQRKKVYVKLLRDTETLLETKQKQSYH</sequence>
<dbReference type="InterPro" id="IPR003597">
    <property type="entry name" value="Ig_C1-set"/>
</dbReference>
<evidence type="ECO:0000256" key="10">
    <source>
        <dbReference type="SAM" id="Coils"/>
    </source>
</evidence>
<dbReference type="AlphaFoldDB" id="A0A4W6DRJ0"/>
<reference evidence="14" key="2">
    <citation type="submission" date="2025-08" db="UniProtKB">
        <authorList>
            <consortium name="Ensembl"/>
        </authorList>
    </citation>
    <scope>IDENTIFICATION</scope>
</reference>
<evidence type="ECO:0000256" key="11">
    <source>
        <dbReference type="SAM" id="Phobius"/>
    </source>
</evidence>
<dbReference type="InterPro" id="IPR036179">
    <property type="entry name" value="Ig-like_dom_sf"/>
</dbReference>
<keyword evidence="7" id="KW-0325">Glycoprotein</keyword>
<evidence type="ECO:0000313" key="15">
    <source>
        <dbReference type="Proteomes" id="UP000314980"/>
    </source>
</evidence>
<evidence type="ECO:0000256" key="3">
    <source>
        <dbReference type="ARBA" id="ARBA00022729"/>
    </source>
</evidence>
<dbReference type="FunFam" id="2.60.40.10:FF:000088">
    <property type="entry name" value="Butyrophilin subfamily 1 member A1"/>
    <property type="match status" value="1"/>
</dbReference>
<protein>
    <recommendedName>
        <fullName evidence="13">Ig-like domain-containing protein</fullName>
    </recommendedName>
</protein>
<feature type="coiled-coil region" evidence="10">
    <location>
        <begin position="287"/>
        <end position="325"/>
    </location>
</feature>
<evidence type="ECO:0000256" key="2">
    <source>
        <dbReference type="ARBA" id="ARBA00022692"/>
    </source>
</evidence>
<dbReference type="Proteomes" id="UP000314980">
    <property type="component" value="Unassembled WGS sequence"/>
</dbReference>
<dbReference type="InterPro" id="IPR003599">
    <property type="entry name" value="Ig_sub"/>
</dbReference>
<dbReference type="GO" id="GO:0005102">
    <property type="term" value="F:signaling receptor binding"/>
    <property type="evidence" value="ECO:0007669"/>
    <property type="project" value="TreeGrafter"/>
</dbReference>
<dbReference type="GO" id="GO:0042110">
    <property type="term" value="P:T cell activation"/>
    <property type="evidence" value="ECO:0007669"/>
    <property type="project" value="UniProtKB-ARBA"/>
</dbReference>
<dbReference type="SMART" id="SM00409">
    <property type="entry name" value="IG"/>
    <property type="match status" value="1"/>
</dbReference>
<proteinExistence type="inferred from homology"/>
<reference evidence="15" key="1">
    <citation type="submission" date="2015-09" db="EMBL/GenBank/DDBJ databases">
        <authorList>
            <person name="Sai Rama Sridatta P."/>
        </authorList>
    </citation>
    <scope>NUCLEOTIDE SEQUENCE [LARGE SCALE GENOMIC DNA]</scope>
</reference>
<dbReference type="GO" id="GO:0009897">
    <property type="term" value="C:external side of plasma membrane"/>
    <property type="evidence" value="ECO:0007669"/>
    <property type="project" value="TreeGrafter"/>
</dbReference>
<dbReference type="GO" id="GO:1903037">
    <property type="term" value="P:regulation of leukocyte cell-cell adhesion"/>
    <property type="evidence" value="ECO:0007669"/>
    <property type="project" value="UniProtKB-ARBA"/>
</dbReference>
<dbReference type="InterPro" id="IPR007110">
    <property type="entry name" value="Ig-like_dom"/>
</dbReference>
<evidence type="ECO:0000256" key="8">
    <source>
        <dbReference type="ARBA" id="ARBA00023319"/>
    </source>
</evidence>
<dbReference type="InterPro" id="IPR013783">
    <property type="entry name" value="Ig-like_fold"/>
</dbReference>
<evidence type="ECO:0000256" key="12">
    <source>
        <dbReference type="SAM" id="SignalP"/>
    </source>
</evidence>
<feature type="signal peptide" evidence="12">
    <location>
        <begin position="1"/>
        <end position="17"/>
    </location>
</feature>
<evidence type="ECO:0000256" key="7">
    <source>
        <dbReference type="ARBA" id="ARBA00023180"/>
    </source>
</evidence>
<evidence type="ECO:0000256" key="5">
    <source>
        <dbReference type="ARBA" id="ARBA00023136"/>
    </source>
</evidence>
<evidence type="ECO:0000313" key="14">
    <source>
        <dbReference type="Ensembl" id="ENSLCAP00010027527.1"/>
    </source>
</evidence>
<feature type="domain" description="Ig-like" evidence="13">
    <location>
        <begin position="21"/>
        <end position="133"/>
    </location>
</feature>
<evidence type="ECO:0000256" key="4">
    <source>
        <dbReference type="ARBA" id="ARBA00022989"/>
    </source>
</evidence>
<dbReference type="FunFam" id="2.60.40.10:FF:000142">
    <property type="entry name" value="V-set domain-containing T-cell activation inhibitor 1"/>
    <property type="match status" value="1"/>
</dbReference>
<feature type="transmembrane region" description="Helical" evidence="11">
    <location>
        <begin position="243"/>
        <end position="261"/>
    </location>
</feature>
<dbReference type="PROSITE" id="PS50835">
    <property type="entry name" value="IG_LIKE"/>
    <property type="match status" value="2"/>
</dbReference>
<keyword evidence="15" id="KW-1185">Reference proteome</keyword>
<comment type="similarity">
    <text evidence="9">Belongs to the SKINT family.</text>
</comment>
<organism evidence="14 15">
    <name type="scientific">Lates calcarifer</name>
    <name type="common">Barramundi</name>
    <name type="synonym">Holocentrus calcarifer</name>
    <dbReference type="NCBI Taxonomy" id="8187"/>
    <lineage>
        <taxon>Eukaryota</taxon>
        <taxon>Metazoa</taxon>
        <taxon>Chordata</taxon>
        <taxon>Craniata</taxon>
        <taxon>Vertebrata</taxon>
        <taxon>Euteleostomi</taxon>
        <taxon>Actinopterygii</taxon>
        <taxon>Neopterygii</taxon>
        <taxon>Teleostei</taxon>
        <taxon>Neoteleostei</taxon>
        <taxon>Acanthomorphata</taxon>
        <taxon>Carangaria</taxon>
        <taxon>Carangaria incertae sedis</taxon>
        <taxon>Centropomidae</taxon>
        <taxon>Lates</taxon>
    </lineage>
</organism>
<reference evidence="14" key="3">
    <citation type="submission" date="2025-09" db="UniProtKB">
        <authorList>
            <consortium name="Ensembl"/>
        </authorList>
    </citation>
    <scope>IDENTIFICATION</scope>
</reference>
<dbReference type="InterPro" id="IPR050504">
    <property type="entry name" value="IgSF_BTN/MOG"/>
</dbReference>
<keyword evidence="8" id="KW-0393">Immunoglobulin domain</keyword>
<dbReference type="SMART" id="SM00406">
    <property type="entry name" value="IGv"/>
    <property type="match status" value="1"/>
</dbReference>
<accession>A0A4W6DRJ0</accession>
<keyword evidence="5 11" id="KW-0472">Membrane</keyword>
<dbReference type="SMART" id="SM00407">
    <property type="entry name" value="IGc1"/>
    <property type="match status" value="1"/>
</dbReference>
<dbReference type="PANTHER" id="PTHR24100:SF151">
    <property type="entry name" value="ICOS LIGAND"/>
    <property type="match status" value="1"/>
</dbReference>
<dbReference type="GO" id="GO:0050852">
    <property type="term" value="P:T cell receptor signaling pathway"/>
    <property type="evidence" value="ECO:0007669"/>
    <property type="project" value="TreeGrafter"/>
</dbReference>
<keyword evidence="3 12" id="KW-0732">Signal</keyword>
<evidence type="ECO:0000259" key="13">
    <source>
        <dbReference type="PROSITE" id="PS50835"/>
    </source>
</evidence>
<dbReference type="InterPro" id="IPR053896">
    <property type="entry name" value="BTN3A2-like_Ig-C"/>
</dbReference>
<keyword evidence="10" id="KW-0175">Coiled coil</keyword>
<dbReference type="InterPro" id="IPR013106">
    <property type="entry name" value="Ig_V-set"/>
</dbReference>
<name>A0A4W6DRJ0_LATCA</name>
<dbReference type="Pfam" id="PF07686">
    <property type="entry name" value="V-set"/>
    <property type="match status" value="1"/>
</dbReference>
<feature type="chain" id="PRO_5021320321" description="Ig-like domain-containing protein" evidence="12">
    <location>
        <begin position="18"/>
        <end position="369"/>
    </location>
</feature>
<dbReference type="Gene3D" id="2.60.40.10">
    <property type="entry name" value="Immunoglobulins"/>
    <property type="match status" value="2"/>
</dbReference>
<dbReference type="PANTHER" id="PTHR24100">
    <property type="entry name" value="BUTYROPHILIN"/>
    <property type="match status" value="1"/>
</dbReference>
<comment type="subcellular location">
    <subcellularLocation>
        <location evidence="1">Membrane</location>
    </subcellularLocation>
</comment>
<keyword evidence="4 11" id="KW-1133">Transmembrane helix</keyword>
<evidence type="ECO:0000256" key="9">
    <source>
        <dbReference type="ARBA" id="ARBA00038221"/>
    </source>
</evidence>
<dbReference type="GO" id="GO:0050863">
    <property type="term" value="P:regulation of T cell activation"/>
    <property type="evidence" value="ECO:0007669"/>
    <property type="project" value="UniProtKB-ARBA"/>
</dbReference>
<evidence type="ECO:0000256" key="6">
    <source>
        <dbReference type="ARBA" id="ARBA00023157"/>
    </source>
</evidence>
<dbReference type="Ensembl" id="ENSLCAT00010028127.1">
    <property type="protein sequence ID" value="ENSLCAP00010027527.1"/>
    <property type="gene ID" value="ENSLCAG00010012946.1"/>
</dbReference>
<feature type="domain" description="Ig-like" evidence="13">
    <location>
        <begin position="142"/>
        <end position="230"/>
    </location>
</feature>
<dbReference type="GeneTree" id="ENSGT01050000244843"/>